<dbReference type="Proteomes" id="UP000641206">
    <property type="component" value="Unassembled WGS sequence"/>
</dbReference>
<dbReference type="EMBL" id="BMLW01000011">
    <property type="protein sequence ID" value="GGP13930.1"/>
    <property type="molecule type" value="Genomic_DNA"/>
</dbReference>
<organism evidence="2 3">
    <name type="scientific">Oceanobacillus neutriphilus</name>
    <dbReference type="NCBI Taxonomy" id="531815"/>
    <lineage>
        <taxon>Bacteria</taxon>
        <taxon>Bacillati</taxon>
        <taxon>Bacillota</taxon>
        <taxon>Bacilli</taxon>
        <taxon>Bacillales</taxon>
        <taxon>Bacillaceae</taxon>
        <taxon>Oceanobacillus</taxon>
    </lineage>
</organism>
<dbReference type="Pfam" id="PF09580">
    <property type="entry name" value="Spore_YhcN_YlaJ"/>
    <property type="match status" value="1"/>
</dbReference>
<sequence length="182" mass="20362">MNKGIGIIVMTIFTILAGCGAPDQNNADPDPLDPKNRNTEMKTDTNSPSRDQLGFVRYTQDEFEQNNQSEPKAIHVDRNEMADMITRILLQNPDFKEVATLVTDEEALIAFEASDNISKQEAIENAEKTALSILPGFYTIHASDDKSLVQNIETLHYSVMEDDDLDIDPLVQTIVDSMKKDD</sequence>
<dbReference type="PROSITE" id="PS51257">
    <property type="entry name" value="PROKAR_LIPOPROTEIN"/>
    <property type="match status" value="1"/>
</dbReference>
<keyword evidence="3" id="KW-1185">Reference proteome</keyword>
<evidence type="ECO:0000313" key="2">
    <source>
        <dbReference type="EMBL" id="GGP13930.1"/>
    </source>
</evidence>
<protein>
    <recommendedName>
        <fullName evidence="4">Sporulation protein</fullName>
    </recommendedName>
</protein>
<feature type="compositionally biased region" description="Basic and acidic residues" evidence="1">
    <location>
        <begin position="32"/>
        <end position="43"/>
    </location>
</feature>
<comment type="caution">
    <text evidence="2">The sequence shown here is derived from an EMBL/GenBank/DDBJ whole genome shotgun (WGS) entry which is preliminary data.</text>
</comment>
<evidence type="ECO:0000256" key="1">
    <source>
        <dbReference type="SAM" id="MobiDB-lite"/>
    </source>
</evidence>
<gene>
    <name evidence="2" type="ORF">GCM10011346_35880</name>
</gene>
<proteinExistence type="predicted"/>
<dbReference type="InterPro" id="IPR019076">
    <property type="entry name" value="Spore_lipoprot_YhcN/YlaJ-like"/>
</dbReference>
<feature type="region of interest" description="Disordered" evidence="1">
    <location>
        <begin position="24"/>
        <end position="52"/>
    </location>
</feature>
<evidence type="ECO:0008006" key="4">
    <source>
        <dbReference type="Google" id="ProtNLM"/>
    </source>
</evidence>
<accession>A0ABQ2NYU0</accession>
<dbReference type="RefSeq" id="WP_229720276.1">
    <property type="nucleotide sequence ID" value="NZ_BMLW01000011.1"/>
</dbReference>
<name>A0ABQ2NYU0_9BACI</name>
<evidence type="ECO:0000313" key="3">
    <source>
        <dbReference type="Proteomes" id="UP000641206"/>
    </source>
</evidence>
<reference evidence="3" key="1">
    <citation type="journal article" date="2019" name="Int. J. Syst. Evol. Microbiol.">
        <title>The Global Catalogue of Microorganisms (GCM) 10K type strain sequencing project: providing services to taxonomists for standard genome sequencing and annotation.</title>
        <authorList>
            <consortium name="The Broad Institute Genomics Platform"/>
            <consortium name="The Broad Institute Genome Sequencing Center for Infectious Disease"/>
            <person name="Wu L."/>
            <person name="Ma J."/>
        </authorList>
    </citation>
    <scope>NUCLEOTIDE SEQUENCE [LARGE SCALE GENOMIC DNA]</scope>
    <source>
        <strain evidence="3">CGMCC 1.7693</strain>
    </source>
</reference>